<dbReference type="InterPro" id="IPR036264">
    <property type="entry name" value="Bact_exopeptidase_dim_dom"/>
</dbReference>
<proteinExistence type="inferred from homology"/>
<evidence type="ECO:0000256" key="2">
    <source>
        <dbReference type="PIRNR" id="PIRNR037226"/>
    </source>
</evidence>
<sequence>MNKAQLKEAVCQAIESRFDDINRLSEDIFAEPELGFKEQKTSAKVKAAFEKLGLSYTDGWGITGVKARVKGRKSQKTVALLGELDAIVCRDHPNSDPVTGAAHCCGHNVQIANLLAVAMAFKDADIMKYLDGDVVFFAVPAEEYVEIDYRNQLREQGKLRYLGGKAEIIAEGGFDDVDMALQMHVHPTDNPNGLFEVGGTCNGFIGKLIEYRGRAAHAAGAPDKGINALNAAMMGVMGVNAIRETFRDEDCVRFHPIINAGGDLVNVIPDFVKMESYVRAARLDALTRYNSAINRALKAGADAIGAQCEIKDLPGYLPLKPDQNFRDVLRANAQTIFGAENVEEGAHNAGSTDMGDVSHLMPVVHPWVGCAKGILHSANFTLDNKDAAFKKTAKVLAMTIIDLLADDASEAQRICDNFKPVLTRQTYCEYMDSISKANN</sequence>
<evidence type="ECO:0000313" key="5">
    <source>
        <dbReference type="Proteomes" id="UP000777002"/>
    </source>
</evidence>
<comment type="similarity">
    <text evidence="2">Belongs to the peptidase M20A family.</text>
</comment>
<dbReference type="PANTHER" id="PTHR30575">
    <property type="entry name" value="PEPTIDASE M20"/>
    <property type="match status" value="1"/>
</dbReference>
<accession>A0ABS2GWZ6</accession>
<dbReference type="Proteomes" id="UP000777002">
    <property type="component" value="Unassembled WGS sequence"/>
</dbReference>
<dbReference type="InterPro" id="IPR017144">
    <property type="entry name" value="Xaa-Arg_dipeptidase"/>
</dbReference>
<dbReference type="Pfam" id="PF01546">
    <property type="entry name" value="Peptidase_M20"/>
    <property type="match status" value="1"/>
</dbReference>
<reference evidence="4 5" key="1">
    <citation type="journal article" date="2021" name="Sci. Rep.">
        <title>The distribution of antibiotic resistance genes in chicken gut microbiota commensals.</title>
        <authorList>
            <person name="Juricova H."/>
            <person name="Matiasovicova J."/>
            <person name="Kubasova T."/>
            <person name="Cejkova D."/>
            <person name="Rychlik I."/>
        </authorList>
    </citation>
    <scope>NUCLEOTIDE SEQUENCE [LARGE SCALE GENOMIC DNA]</scope>
    <source>
        <strain evidence="4 5">An562</strain>
    </source>
</reference>
<comment type="caution">
    <text evidence="4">The sequence shown here is derived from an EMBL/GenBank/DDBJ whole genome shotgun (WGS) entry which is preliminary data.</text>
</comment>
<dbReference type="Gene3D" id="3.30.70.360">
    <property type="match status" value="1"/>
</dbReference>
<gene>
    <name evidence="4" type="ORF">H5985_08860</name>
</gene>
<organism evidence="4 5">
    <name type="scientific">Parasutterella secunda</name>
    <dbReference type="NCBI Taxonomy" id="626947"/>
    <lineage>
        <taxon>Bacteria</taxon>
        <taxon>Pseudomonadati</taxon>
        <taxon>Pseudomonadota</taxon>
        <taxon>Betaproteobacteria</taxon>
        <taxon>Burkholderiales</taxon>
        <taxon>Sutterellaceae</taxon>
        <taxon>Parasutterella</taxon>
    </lineage>
</organism>
<evidence type="ECO:0000259" key="3">
    <source>
        <dbReference type="Pfam" id="PF07687"/>
    </source>
</evidence>
<dbReference type="InterPro" id="IPR017439">
    <property type="entry name" value="Amidohydrolase"/>
</dbReference>
<dbReference type="PIRSF" id="PIRSF037226">
    <property type="entry name" value="Amidohydrolase_ACY1L2_prd"/>
    <property type="match status" value="1"/>
</dbReference>
<dbReference type="PANTHER" id="PTHR30575:SF3">
    <property type="entry name" value="PEPTIDASE M20 DIMERISATION DOMAIN-CONTAINING PROTEIN"/>
    <property type="match status" value="1"/>
</dbReference>
<dbReference type="Pfam" id="PF07687">
    <property type="entry name" value="M20_dimer"/>
    <property type="match status" value="1"/>
</dbReference>
<dbReference type="InterPro" id="IPR011650">
    <property type="entry name" value="Peptidase_M20_dimer"/>
</dbReference>
<feature type="domain" description="Peptidase M20 dimerisation" evidence="3">
    <location>
        <begin position="203"/>
        <end position="300"/>
    </location>
</feature>
<dbReference type="InterPro" id="IPR052030">
    <property type="entry name" value="Peptidase_M20/M20A_hydrolases"/>
</dbReference>
<dbReference type="InterPro" id="IPR002933">
    <property type="entry name" value="Peptidase_M20"/>
</dbReference>
<keyword evidence="5" id="KW-1185">Reference proteome</keyword>
<protein>
    <recommendedName>
        <fullName evidence="2">Peptidase M20 domain-containing protein 2</fullName>
    </recommendedName>
</protein>
<dbReference type="SUPFAM" id="SSF53187">
    <property type="entry name" value="Zn-dependent exopeptidases"/>
    <property type="match status" value="1"/>
</dbReference>
<dbReference type="Gene3D" id="3.40.630.10">
    <property type="entry name" value="Zn peptidases"/>
    <property type="match status" value="1"/>
</dbReference>
<dbReference type="RefSeq" id="WP_205050955.1">
    <property type="nucleotide sequence ID" value="NZ_JACJKX010000024.1"/>
</dbReference>
<dbReference type="SUPFAM" id="SSF55031">
    <property type="entry name" value="Bacterial exopeptidase dimerisation domain"/>
    <property type="match status" value="1"/>
</dbReference>
<keyword evidence="1" id="KW-0378">Hydrolase</keyword>
<name>A0ABS2GWZ6_9BURK</name>
<dbReference type="EMBL" id="JACJKX010000024">
    <property type="protein sequence ID" value="MBM6929373.1"/>
    <property type="molecule type" value="Genomic_DNA"/>
</dbReference>
<evidence type="ECO:0000313" key="4">
    <source>
        <dbReference type="EMBL" id="MBM6929373.1"/>
    </source>
</evidence>
<evidence type="ECO:0000256" key="1">
    <source>
        <dbReference type="ARBA" id="ARBA00022801"/>
    </source>
</evidence>
<dbReference type="NCBIfam" id="TIGR01891">
    <property type="entry name" value="amidohydrolases"/>
    <property type="match status" value="1"/>
</dbReference>